<dbReference type="InterPro" id="IPR032675">
    <property type="entry name" value="LRR_dom_sf"/>
</dbReference>
<dbReference type="SUPFAM" id="SSF52058">
    <property type="entry name" value="L domain-like"/>
    <property type="match status" value="3"/>
</dbReference>
<gene>
    <name evidence="6" type="ORF">OIU77_018534</name>
</gene>
<reference evidence="6" key="2">
    <citation type="journal article" date="2023" name="Int. J. Mol. Sci.">
        <title>De Novo Assembly and Annotation of 11 Diverse Shrub Willow (Salix) Genomes Reveals Novel Gene Organization in Sex-Linked Regions.</title>
        <authorList>
            <person name="Hyden B."/>
            <person name="Feng K."/>
            <person name="Yates T.B."/>
            <person name="Jawdy S."/>
            <person name="Cereghino C."/>
            <person name="Smart L.B."/>
            <person name="Muchero W."/>
        </authorList>
    </citation>
    <scope>NUCLEOTIDE SEQUENCE</scope>
    <source>
        <tissue evidence="6">Shoot tip</tissue>
    </source>
</reference>
<feature type="non-terminal residue" evidence="6">
    <location>
        <position position="1394"/>
    </location>
</feature>
<sequence length="1394" mass="156411">MRLEESFSCTGKEAKAVEAGRSIGSSDVLASSSECFGEQISPGNMFPIPSKPNPESLPYLRSAENSVSAAQTFCIVSLHKRVTFQHHGTWRVKDQQAALELLVNILPGIIVFRAMASTSSPTTASWKDETRLIKKIVSDIQRKLHHAPSPSIDAERLVGMQSRVQHIESLLSFGSTDPTEKKIFLDIACFFGRCTRDYLEQTLDLEERSGIDRLIDMCLIKLVQNEMWMHDVLLKLGRKIVLEENSDPRERSRLWDAKDVYRVLTTQGTGKVESISLNLFETTEINLSPAAFEGMYNLRLLKFDNPDYSNQERVRIHLPQGLHFLSNELRILYWCDYPLKSLPSNFFPENLVVLKMPRSHLEHLWNDYQPLENLKLMNLCYSSKLILSDFDFYNLPNLEVLNLEQCNLCTLPSSIGFLSQLVKLDLSFCSSLTCLPDSIGELKSLVKLNLHCCIKLASLPSSIGKLTCLVKLNLSVCSELTSLPESIGELKSLVKLDLFCCLKLASPLHSICDLESRKSFNLGNYLRHSEVEEIASTTNKLGCLQHLNMRSCGVLEIPGSIGSWVSLKILIFSRNNFERIPANIKQLPMLIKLDLHGCERLQHLPQLPSSLQVLIASDCISLKSVAGIFMQGKKDYEAASQQFNFSGCLQLDQNSLTKIIGDARLRIQHMTTSLFNQQYFGKPIRVQLCIPGLEVPEWFTYKNTGGPTVKIKLPAHLQLFGLTLCAVVSFGPGQKYCRGFDIKCECYLITKDGTQSDLSFHYNKGELNMCSSWKREHVFIWSINSSCFFKEASFHFTLLGEITTDVVVQSTGVHPLFVEDYIDDAQGLVGMQSRVQHIESLLSFGSTGRKIVVQENVDPRERSRLWDAKDVYRVLTTQGTGKVESISLDLSETKEIDLSPAAFEGMYNLRLLKFYYPYPCKERVRIHLPQGLHSLSNELRILYWGDYPLKSFPSNFFPEKLVVLEMPRSELEQLWNENQPLENLKLMNLRSSSKLILSDFDFSNLPNLEVLNLDQLIWNSTLPSSIGFLSQLVELTLFRCTSLTCLPDSIGELKSLVKLDLRYCEKLASLPSSIGKLTCLVKLELGGCCELASLPESIGELKSLVELWLFSCKKLASLPSSIGGLKSLVKLKVDSCSELASLPESIGELKSLVELWLFSCKKLASLPSSIGGLKSLVMLKVDFCSELASLPESIGELKCLETLDLSYCKKLASLPNSIYGLESLERLNLRNCYKLNGFPILNPRRSEVEEIASTTNKLGCLRILCLEYCGVLEIPGSIGSWVSLTTLRLCCSDCERIPATIAQLPVLTELDLAQCKRLQHLPLLPSSLQVLNAKDCISLTSVGGIFMQGCDDYEAVSQDFNFSSCLQLDQNSLTKIIGDARLRIERMATSLFNQ</sequence>
<evidence type="ECO:0000313" key="6">
    <source>
        <dbReference type="EMBL" id="KAJ6397539.1"/>
    </source>
</evidence>
<evidence type="ECO:0000256" key="2">
    <source>
        <dbReference type="ARBA" id="ARBA00022737"/>
    </source>
</evidence>
<dbReference type="InterPro" id="IPR055414">
    <property type="entry name" value="LRR_R13L4/SHOC2-like"/>
</dbReference>
<evidence type="ECO:0000259" key="4">
    <source>
        <dbReference type="Pfam" id="PF23282"/>
    </source>
</evidence>
<reference evidence="6" key="1">
    <citation type="submission" date="2022-10" db="EMBL/GenBank/DDBJ databases">
        <authorList>
            <person name="Hyden B.L."/>
            <person name="Feng K."/>
            <person name="Yates T."/>
            <person name="Jawdy S."/>
            <person name="Smart L.B."/>
            <person name="Muchero W."/>
        </authorList>
    </citation>
    <scope>NUCLEOTIDE SEQUENCE</scope>
    <source>
        <tissue evidence="6">Shoot tip</tissue>
    </source>
</reference>
<evidence type="ECO:0000259" key="3">
    <source>
        <dbReference type="Pfam" id="PF20160"/>
    </source>
</evidence>
<dbReference type="InterPro" id="IPR058192">
    <property type="entry name" value="WHD_ROQ1-like"/>
</dbReference>
<evidence type="ECO:0000259" key="5">
    <source>
        <dbReference type="Pfam" id="PF23598"/>
    </source>
</evidence>
<dbReference type="Gene3D" id="3.80.10.10">
    <property type="entry name" value="Ribonuclease Inhibitor"/>
    <property type="match status" value="5"/>
</dbReference>
<comment type="caution">
    <text evidence="6">The sequence shown here is derived from an EMBL/GenBank/DDBJ whole genome shotgun (WGS) entry which is preliminary data.</text>
</comment>
<dbReference type="Proteomes" id="UP001141253">
    <property type="component" value="Chromosome 5"/>
</dbReference>
<keyword evidence="2" id="KW-0677">Repeat</keyword>
<dbReference type="Pfam" id="PF23598">
    <property type="entry name" value="LRR_14"/>
    <property type="match status" value="2"/>
</dbReference>
<keyword evidence="7" id="KW-1185">Reference proteome</keyword>
<feature type="domain" description="C-JID" evidence="3">
    <location>
        <begin position="690"/>
        <end position="814"/>
    </location>
</feature>
<accession>A0ABQ9CG50</accession>
<dbReference type="Pfam" id="PF23282">
    <property type="entry name" value="WHD_ROQ1"/>
    <property type="match status" value="1"/>
</dbReference>
<dbReference type="PANTHER" id="PTHR11017">
    <property type="entry name" value="LEUCINE-RICH REPEAT-CONTAINING PROTEIN"/>
    <property type="match status" value="1"/>
</dbReference>
<proteinExistence type="predicted"/>
<evidence type="ECO:0000313" key="7">
    <source>
        <dbReference type="Proteomes" id="UP001141253"/>
    </source>
</evidence>
<feature type="domain" description="Disease resistance protein Roq1-like winged-helix" evidence="4">
    <location>
        <begin position="179"/>
        <end position="243"/>
    </location>
</feature>
<dbReference type="InterPro" id="IPR045344">
    <property type="entry name" value="C-JID"/>
</dbReference>
<dbReference type="InterPro" id="IPR044974">
    <property type="entry name" value="Disease_R_plants"/>
</dbReference>
<dbReference type="Pfam" id="PF20160">
    <property type="entry name" value="C-JID"/>
    <property type="match status" value="1"/>
</dbReference>
<feature type="domain" description="Disease resistance R13L4/SHOC-2-like LRR" evidence="5">
    <location>
        <begin position="1001"/>
        <end position="1112"/>
    </location>
</feature>
<organism evidence="6 7">
    <name type="scientific">Salix suchowensis</name>
    <dbReference type="NCBI Taxonomy" id="1278906"/>
    <lineage>
        <taxon>Eukaryota</taxon>
        <taxon>Viridiplantae</taxon>
        <taxon>Streptophyta</taxon>
        <taxon>Embryophyta</taxon>
        <taxon>Tracheophyta</taxon>
        <taxon>Spermatophyta</taxon>
        <taxon>Magnoliopsida</taxon>
        <taxon>eudicotyledons</taxon>
        <taxon>Gunneridae</taxon>
        <taxon>Pentapetalae</taxon>
        <taxon>rosids</taxon>
        <taxon>fabids</taxon>
        <taxon>Malpighiales</taxon>
        <taxon>Salicaceae</taxon>
        <taxon>Saliceae</taxon>
        <taxon>Salix</taxon>
    </lineage>
</organism>
<name>A0ABQ9CG50_9ROSI</name>
<dbReference type="PANTHER" id="PTHR11017:SF555">
    <property type="entry name" value="TIR-NBS-LRR RCT1-LIKE RESISTANCE PROTEIN"/>
    <property type="match status" value="1"/>
</dbReference>
<keyword evidence="1" id="KW-0433">Leucine-rich repeat</keyword>
<protein>
    <submittedName>
        <fullName evidence="6">Uncharacterized protein</fullName>
    </submittedName>
</protein>
<evidence type="ECO:0000256" key="1">
    <source>
        <dbReference type="ARBA" id="ARBA00022614"/>
    </source>
</evidence>
<feature type="domain" description="Disease resistance R13L4/SHOC-2-like LRR" evidence="5">
    <location>
        <begin position="392"/>
        <end position="500"/>
    </location>
</feature>
<dbReference type="EMBL" id="JAPFFI010000003">
    <property type="protein sequence ID" value="KAJ6397539.1"/>
    <property type="molecule type" value="Genomic_DNA"/>
</dbReference>